<dbReference type="EMBL" id="JACJVP010000004">
    <property type="protein sequence ID" value="MBB6669785.1"/>
    <property type="molecule type" value="Genomic_DNA"/>
</dbReference>
<evidence type="ECO:0000313" key="3">
    <source>
        <dbReference type="EMBL" id="MBB6669785.1"/>
    </source>
</evidence>
<gene>
    <name evidence="3" type="ORF">H7C19_03685</name>
</gene>
<name>A0A7X0RLQ8_9BACL</name>
<dbReference type="AlphaFoldDB" id="A0A7X0RLQ8"/>
<dbReference type="PROSITE" id="PS51257">
    <property type="entry name" value="PROKAR_LIPOPROTEIN"/>
    <property type="match status" value="1"/>
</dbReference>
<sequence>MKKIGTLAASLALMTGVLAACGGNSNSNQASPSETSSGSSSASASNSPAADPVKFSIMHNQGEYSWPTYEKMVSAFNGQTGNTAELKYIPAEEAVNWLQTQFIGHSEPEIVSGTTTEKLIEAYKNGWIVDLLPYLDEISPYTNKPWKDSFLPGLIDSALDKTDANNPHLYGIPNQVVTVNLYYNKDIFAKIGVTDPPATITEFLEVAKKAKDAGYIPFSIQNSMDWNLGWLATDLASYLWRSSVSELDLNQSGKIELNEWAVAVVQDKVTKDSPQLKEYLRLLSDLVPYFNEGFNSASWEFEGLFNDGKSAMTLNGSWYPNQYQQGGFKFNYGIAPIPYLDKGYSELGGTERYKFKIGSTPYFAVTRNAKENKADSAAVNFLQYMTAPEGGAKLLAEELNLIPVVQGVDVPEVLKPIMESFGNDEQLSFGANEFTAEQKDKWFKNQQKYLAGKMTAEQFLNEFGKDLKKYANEAIKTHPEWNLEQYLQ</sequence>
<dbReference type="PANTHER" id="PTHR43649">
    <property type="entry name" value="ARABINOSE-BINDING PROTEIN-RELATED"/>
    <property type="match status" value="1"/>
</dbReference>
<dbReference type="Proteomes" id="UP000547209">
    <property type="component" value="Unassembled WGS sequence"/>
</dbReference>
<feature type="chain" id="PRO_5038497324" evidence="2">
    <location>
        <begin position="20"/>
        <end position="488"/>
    </location>
</feature>
<comment type="caution">
    <text evidence="3">The sequence shown here is derived from an EMBL/GenBank/DDBJ whole genome shotgun (WGS) entry which is preliminary data.</text>
</comment>
<reference evidence="3 4" key="1">
    <citation type="submission" date="2020-08" db="EMBL/GenBank/DDBJ databases">
        <title>Cohnella phylogeny.</title>
        <authorList>
            <person name="Dunlap C."/>
        </authorList>
    </citation>
    <scope>NUCLEOTIDE SEQUENCE [LARGE SCALE GENOMIC DNA]</scope>
    <source>
        <strain evidence="3 4">DSM 28246</strain>
    </source>
</reference>
<feature type="signal peptide" evidence="2">
    <location>
        <begin position="1"/>
        <end position="19"/>
    </location>
</feature>
<dbReference type="RefSeq" id="WP_185141225.1">
    <property type="nucleotide sequence ID" value="NZ_JACJVP010000004.1"/>
</dbReference>
<accession>A0A7X0RLQ8</accession>
<dbReference type="InterPro" id="IPR050490">
    <property type="entry name" value="Bact_solute-bd_prot1"/>
</dbReference>
<evidence type="ECO:0000313" key="4">
    <source>
        <dbReference type="Proteomes" id="UP000547209"/>
    </source>
</evidence>
<dbReference type="Pfam" id="PF13416">
    <property type="entry name" value="SBP_bac_8"/>
    <property type="match status" value="1"/>
</dbReference>
<dbReference type="InterPro" id="IPR018247">
    <property type="entry name" value="EF_Hand_1_Ca_BS"/>
</dbReference>
<organism evidence="3 4">
    <name type="scientific">Cohnella nanjingensis</name>
    <dbReference type="NCBI Taxonomy" id="1387779"/>
    <lineage>
        <taxon>Bacteria</taxon>
        <taxon>Bacillati</taxon>
        <taxon>Bacillota</taxon>
        <taxon>Bacilli</taxon>
        <taxon>Bacillales</taxon>
        <taxon>Paenibacillaceae</taxon>
        <taxon>Cohnella</taxon>
    </lineage>
</organism>
<evidence type="ECO:0000256" key="1">
    <source>
        <dbReference type="SAM" id="MobiDB-lite"/>
    </source>
</evidence>
<dbReference type="PANTHER" id="PTHR43649:SF12">
    <property type="entry name" value="DIACETYLCHITOBIOSE BINDING PROTEIN DASA"/>
    <property type="match status" value="1"/>
</dbReference>
<feature type="region of interest" description="Disordered" evidence="1">
    <location>
        <begin position="25"/>
        <end position="47"/>
    </location>
</feature>
<dbReference type="SUPFAM" id="SSF53850">
    <property type="entry name" value="Periplasmic binding protein-like II"/>
    <property type="match status" value="1"/>
</dbReference>
<feature type="compositionally biased region" description="Low complexity" evidence="1">
    <location>
        <begin position="30"/>
        <end position="47"/>
    </location>
</feature>
<evidence type="ECO:0000256" key="2">
    <source>
        <dbReference type="SAM" id="SignalP"/>
    </source>
</evidence>
<dbReference type="InterPro" id="IPR006059">
    <property type="entry name" value="SBP"/>
</dbReference>
<protein>
    <submittedName>
        <fullName evidence="3">Carbohydrate ABC transporter substrate-binding protein</fullName>
    </submittedName>
</protein>
<proteinExistence type="predicted"/>
<keyword evidence="4" id="KW-1185">Reference proteome</keyword>
<dbReference type="Gene3D" id="3.40.190.10">
    <property type="entry name" value="Periplasmic binding protein-like II"/>
    <property type="match status" value="1"/>
</dbReference>
<keyword evidence="2" id="KW-0732">Signal</keyword>
<dbReference type="PROSITE" id="PS00018">
    <property type="entry name" value="EF_HAND_1"/>
    <property type="match status" value="1"/>
</dbReference>